<feature type="transmembrane region" description="Helical" evidence="6">
    <location>
        <begin position="168"/>
        <end position="190"/>
    </location>
</feature>
<dbReference type="Pfam" id="PF03631">
    <property type="entry name" value="Virul_fac_BrkB"/>
    <property type="match status" value="1"/>
</dbReference>
<evidence type="ECO:0000256" key="2">
    <source>
        <dbReference type="ARBA" id="ARBA00022475"/>
    </source>
</evidence>
<dbReference type="Proteomes" id="UP000722989">
    <property type="component" value="Unassembled WGS sequence"/>
</dbReference>
<dbReference type="RefSeq" id="WP_167928189.1">
    <property type="nucleotide sequence ID" value="NZ_JAATVY010000028.1"/>
</dbReference>
<reference evidence="7 8" key="1">
    <citation type="submission" date="2020-03" db="EMBL/GenBank/DDBJ databases">
        <title>WGS of the type strain of Planosporangium spp.</title>
        <authorList>
            <person name="Thawai C."/>
        </authorList>
    </citation>
    <scope>NUCLEOTIDE SEQUENCE [LARGE SCALE GENOMIC DNA]</scope>
    <source>
        <strain evidence="7 8">TBRC 5610</strain>
    </source>
</reference>
<evidence type="ECO:0000256" key="4">
    <source>
        <dbReference type="ARBA" id="ARBA00022989"/>
    </source>
</evidence>
<evidence type="ECO:0000256" key="3">
    <source>
        <dbReference type="ARBA" id="ARBA00022692"/>
    </source>
</evidence>
<name>A0ABX0Y774_9ACTN</name>
<evidence type="ECO:0000256" key="5">
    <source>
        <dbReference type="ARBA" id="ARBA00023136"/>
    </source>
</evidence>
<keyword evidence="3 6" id="KW-0812">Transmembrane</keyword>
<evidence type="ECO:0000256" key="6">
    <source>
        <dbReference type="SAM" id="Phobius"/>
    </source>
</evidence>
<keyword evidence="4 6" id="KW-1133">Transmembrane helix</keyword>
<gene>
    <name evidence="7" type="ORF">HC031_26690</name>
</gene>
<comment type="caution">
    <text evidence="7">The sequence shown here is derived from an EMBL/GenBank/DDBJ whole genome shotgun (WGS) entry which is preliminary data.</text>
</comment>
<keyword evidence="8" id="KW-1185">Reference proteome</keyword>
<protein>
    <submittedName>
        <fullName evidence="7">YihY/virulence factor BrkB family protein</fullName>
    </submittedName>
</protein>
<evidence type="ECO:0000256" key="1">
    <source>
        <dbReference type="ARBA" id="ARBA00004651"/>
    </source>
</evidence>
<keyword evidence="2" id="KW-1003">Cell membrane</keyword>
<accession>A0ABX0Y774</accession>
<sequence length="280" mass="28818">MGQLRAVPGRLIRGVVGALRGRDLALHAAATTFYGGIAVVPASLLTLRLTAAIVGADRLAGTAGRVAAAFPAELGANLAAAKLVAAGLHLTAAQVVAALLPATLYGEGLRRSLVSLVTGSTGRERAIGWRGRLLVLPLLAAGPGLLLALLLVLPWAAGLLGRGGLSRVGAVVVSFLIVWIVLSPVVIWVYRVVGPARPRWPVAIAGGSFAAANLSGFLHGFVLFWSLPLNLGLPFGGFAVVGAVVAVALWLYVLHAVLLVGYVWTLQLDRIVAAGGRRMP</sequence>
<proteinExistence type="predicted"/>
<organism evidence="7 8">
    <name type="scientific">Planosporangium thailandense</name>
    <dbReference type="NCBI Taxonomy" id="765197"/>
    <lineage>
        <taxon>Bacteria</taxon>
        <taxon>Bacillati</taxon>
        <taxon>Actinomycetota</taxon>
        <taxon>Actinomycetes</taxon>
        <taxon>Micromonosporales</taxon>
        <taxon>Micromonosporaceae</taxon>
        <taxon>Planosporangium</taxon>
    </lineage>
</organism>
<feature type="transmembrane region" description="Helical" evidence="6">
    <location>
        <begin position="133"/>
        <end position="156"/>
    </location>
</feature>
<evidence type="ECO:0000313" key="7">
    <source>
        <dbReference type="EMBL" id="NJC73280.1"/>
    </source>
</evidence>
<evidence type="ECO:0000313" key="8">
    <source>
        <dbReference type="Proteomes" id="UP000722989"/>
    </source>
</evidence>
<feature type="transmembrane region" description="Helical" evidence="6">
    <location>
        <begin position="202"/>
        <end position="225"/>
    </location>
</feature>
<comment type="subcellular location">
    <subcellularLocation>
        <location evidence="1">Cell membrane</location>
        <topology evidence="1">Multi-pass membrane protein</topology>
    </subcellularLocation>
</comment>
<dbReference type="InterPro" id="IPR017039">
    <property type="entry name" value="Virul_fac_BrkB"/>
</dbReference>
<feature type="transmembrane region" description="Helical" evidence="6">
    <location>
        <begin position="237"/>
        <end position="264"/>
    </location>
</feature>
<dbReference type="EMBL" id="JAATVY010000028">
    <property type="protein sequence ID" value="NJC73280.1"/>
    <property type="molecule type" value="Genomic_DNA"/>
</dbReference>
<keyword evidence="5 6" id="KW-0472">Membrane</keyword>